<comment type="pathway">
    <text evidence="1">Pyrimidine metabolism; UMP biosynthesis via salvage pathway; UMP from uridine: step 1/1.</text>
</comment>
<evidence type="ECO:0000256" key="5">
    <source>
        <dbReference type="ARBA" id="ARBA00022777"/>
    </source>
</evidence>
<keyword evidence="5 8" id="KW-0418">Kinase</keyword>
<organism evidence="8 9">
    <name type="scientific">Jimgerdemannia flammicorona</name>
    <dbReference type="NCBI Taxonomy" id="994334"/>
    <lineage>
        <taxon>Eukaryota</taxon>
        <taxon>Fungi</taxon>
        <taxon>Fungi incertae sedis</taxon>
        <taxon>Mucoromycota</taxon>
        <taxon>Mucoromycotina</taxon>
        <taxon>Endogonomycetes</taxon>
        <taxon>Endogonales</taxon>
        <taxon>Endogonaceae</taxon>
        <taxon>Jimgerdemannia</taxon>
    </lineage>
</organism>
<dbReference type="InterPro" id="IPR029057">
    <property type="entry name" value="PRTase-like"/>
</dbReference>
<proteinExistence type="predicted"/>
<keyword evidence="9" id="KW-1185">Reference proteome</keyword>
<dbReference type="Gene3D" id="3.40.50.2020">
    <property type="match status" value="1"/>
</dbReference>
<dbReference type="EC" id="2.7.1.48" evidence="2"/>
<dbReference type="EMBL" id="RBNI01010611">
    <property type="protein sequence ID" value="RUP43605.1"/>
    <property type="molecule type" value="Genomic_DNA"/>
</dbReference>
<dbReference type="GO" id="GO:0044206">
    <property type="term" value="P:UMP salvage"/>
    <property type="evidence" value="ECO:0007669"/>
    <property type="project" value="UniProtKB-UniPathway"/>
</dbReference>
<accession>A0A433CYE9</accession>
<dbReference type="GO" id="GO:0004849">
    <property type="term" value="F:uridine kinase activity"/>
    <property type="evidence" value="ECO:0007669"/>
    <property type="project" value="UniProtKB-EC"/>
</dbReference>
<dbReference type="PANTHER" id="PTHR10285">
    <property type="entry name" value="URIDINE KINASE"/>
    <property type="match status" value="1"/>
</dbReference>
<evidence type="ECO:0000313" key="9">
    <source>
        <dbReference type="Proteomes" id="UP000268093"/>
    </source>
</evidence>
<dbReference type="InterPro" id="IPR027417">
    <property type="entry name" value="P-loop_NTPase"/>
</dbReference>
<dbReference type="InterPro" id="IPR000836">
    <property type="entry name" value="PRTase_dom"/>
</dbReference>
<dbReference type="SUPFAM" id="SSF53271">
    <property type="entry name" value="PRTase-like"/>
    <property type="match status" value="1"/>
</dbReference>
<dbReference type="InterPro" id="IPR000764">
    <property type="entry name" value="Uridine_kinase-like"/>
</dbReference>
<dbReference type="PRINTS" id="PR00988">
    <property type="entry name" value="URIDINKINASE"/>
</dbReference>
<protein>
    <recommendedName>
        <fullName evidence="2">uridine/cytidine kinase</fullName>
        <ecNumber evidence="2">2.7.1.48</ecNumber>
    </recommendedName>
</protein>
<evidence type="ECO:0000256" key="4">
    <source>
        <dbReference type="ARBA" id="ARBA00022741"/>
    </source>
</evidence>
<dbReference type="Pfam" id="PF14681">
    <property type="entry name" value="UPRTase"/>
    <property type="match status" value="1"/>
</dbReference>
<sequence>MDSYYKVLTPEEKVQARAKYVINNHNFDHPSAFDHDILFEALAKLKKGKSVEIPIYNFATHSRETKTKTIYGANVIIFEGIFALYDKKIMELMDLKIFVDTDADIRLARRLKRDISERGRDVQGVLQQYTRFVKSSFDDYIKPTLKNADVIIPRGLENAVAIDLITKHIQRQLKERLNSLRWDQARMPVGEALPETVVVLEPTNQIKGIHTILRDHTTSRDDFIFYAERLSTLVIERSLAELPFDNYTVTTPVNVEYHGKKLTKQARCIS</sequence>
<dbReference type="GO" id="GO:0005524">
    <property type="term" value="F:ATP binding"/>
    <property type="evidence" value="ECO:0007669"/>
    <property type="project" value="InterPro"/>
</dbReference>
<dbReference type="OrthoDB" id="738517at2759"/>
<comment type="caution">
    <text evidence="8">The sequence shown here is derived from an EMBL/GenBank/DDBJ whole genome shotgun (WGS) entry which is preliminary data.</text>
</comment>
<keyword evidence="3" id="KW-0808">Transferase</keyword>
<dbReference type="InterPro" id="IPR006083">
    <property type="entry name" value="PRK/URK"/>
</dbReference>
<name>A0A433CYE9_9FUNG</name>
<evidence type="ECO:0000259" key="7">
    <source>
        <dbReference type="Pfam" id="PF14681"/>
    </source>
</evidence>
<dbReference type="Pfam" id="PF00485">
    <property type="entry name" value="PRK"/>
    <property type="match status" value="1"/>
</dbReference>
<dbReference type="CDD" id="cd02023">
    <property type="entry name" value="UMPK"/>
    <property type="match status" value="1"/>
</dbReference>
<dbReference type="AlphaFoldDB" id="A0A433CYE9"/>
<evidence type="ECO:0000256" key="3">
    <source>
        <dbReference type="ARBA" id="ARBA00022679"/>
    </source>
</evidence>
<dbReference type="UniPathway" id="UPA00574">
    <property type="reaction ID" value="UER00637"/>
</dbReference>
<dbReference type="Gene3D" id="3.40.50.300">
    <property type="entry name" value="P-loop containing nucleotide triphosphate hydrolases"/>
    <property type="match status" value="1"/>
</dbReference>
<reference evidence="8 9" key="1">
    <citation type="journal article" date="2018" name="New Phytol.">
        <title>Phylogenomics of Endogonaceae and evolution of mycorrhizas within Mucoromycota.</title>
        <authorList>
            <person name="Chang Y."/>
            <person name="Desiro A."/>
            <person name="Na H."/>
            <person name="Sandor L."/>
            <person name="Lipzen A."/>
            <person name="Clum A."/>
            <person name="Barry K."/>
            <person name="Grigoriev I.V."/>
            <person name="Martin F.M."/>
            <person name="Stajich J.E."/>
            <person name="Smith M.E."/>
            <person name="Bonito G."/>
            <person name="Spatafora J.W."/>
        </authorList>
    </citation>
    <scope>NUCLEOTIDE SEQUENCE [LARGE SCALE GENOMIC DNA]</scope>
    <source>
        <strain evidence="8 9">GMNB39</strain>
    </source>
</reference>
<evidence type="ECO:0000313" key="8">
    <source>
        <dbReference type="EMBL" id="RUP43605.1"/>
    </source>
</evidence>
<dbReference type="Proteomes" id="UP000268093">
    <property type="component" value="Unassembled WGS sequence"/>
</dbReference>
<dbReference type="NCBIfam" id="NF004018">
    <property type="entry name" value="PRK05480.1"/>
    <property type="match status" value="1"/>
</dbReference>
<gene>
    <name evidence="8" type="ORF">BC936DRAFT_136953</name>
</gene>
<keyword evidence="4" id="KW-0547">Nucleotide-binding</keyword>
<evidence type="ECO:0000256" key="2">
    <source>
        <dbReference type="ARBA" id="ARBA00012137"/>
    </source>
</evidence>
<evidence type="ECO:0000259" key="6">
    <source>
        <dbReference type="Pfam" id="PF00485"/>
    </source>
</evidence>
<feature type="domain" description="Phosphoribulokinase/uridine kinase" evidence="6">
    <location>
        <begin position="2"/>
        <end position="160"/>
    </location>
</feature>
<dbReference type="SUPFAM" id="SSF52540">
    <property type="entry name" value="P-loop containing nucleoside triphosphate hydrolases"/>
    <property type="match status" value="1"/>
</dbReference>
<evidence type="ECO:0000256" key="1">
    <source>
        <dbReference type="ARBA" id="ARBA00004690"/>
    </source>
</evidence>
<feature type="domain" description="Phosphoribosyltransferase" evidence="7">
    <location>
        <begin position="202"/>
        <end position="268"/>
    </location>
</feature>